<protein>
    <submittedName>
        <fullName evidence="7">TetR/AcrR family transcriptional regulator</fullName>
    </submittedName>
</protein>
<dbReference type="PANTHER" id="PTHR30055">
    <property type="entry name" value="HTH-TYPE TRANSCRIPTIONAL REGULATOR RUTR"/>
    <property type="match status" value="1"/>
</dbReference>
<proteinExistence type="predicted"/>
<comment type="caution">
    <text evidence="7">The sequence shown here is derived from an EMBL/GenBank/DDBJ whole genome shotgun (WGS) entry which is preliminary data.</text>
</comment>
<dbReference type="InterPro" id="IPR001647">
    <property type="entry name" value="HTH_TetR"/>
</dbReference>
<evidence type="ECO:0000256" key="1">
    <source>
        <dbReference type="ARBA" id="ARBA00022491"/>
    </source>
</evidence>
<dbReference type="Pfam" id="PF17932">
    <property type="entry name" value="TetR_C_24"/>
    <property type="match status" value="1"/>
</dbReference>
<evidence type="ECO:0000259" key="6">
    <source>
        <dbReference type="PROSITE" id="PS50977"/>
    </source>
</evidence>
<evidence type="ECO:0000256" key="3">
    <source>
        <dbReference type="ARBA" id="ARBA00023125"/>
    </source>
</evidence>
<dbReference type="EMBL" id="JAWSTH010000096">
    <property type="protein sequence ID" value="MDW5597618.1"/>
    <property type="molecule type" value="Genomic_DNA"/>
</dbReference>
<reference evidence="8" key="1">
    <citation type="submission" date="2023-07" db="EMBL/GenBank/DDBJ databases">
        <title>Conexibacter stalactiti sp. nov., isolated from stalactites in a lava cave and emended description of the genus Conexibacter.</title>
        <authorList>
            <person name="Lee S.D."/>
        </authorList>
    </citation>
    <scope>NUCLEOTIDE SEQUENCE [LARGE SCALE GENOMIC DNA]</scope>
    <source>
        <strain evidence="8">KCTC 39840</strain>
    </source>
</reference>
<evidence type="ECO:0000313" key="8">
    <source>
        <dbReference type="Proteomes" id="UP001284601"/>
    </source>
</evidence>
<keyword evidence="3 5" id="KW-0238">DNA-binding</keyword>
<gene>
    <name evidence="7" type="ORF">R7226_24925</name>
</gene>
<evidence type="ECO:0000256" key="2">
    <source>
        <dbReference type="ARBA" id="ARBA00023015"/>
    </source>
</evidence>
<feature type="domain" description="HTH tetR-type" evidence="6">
    <location>
        <begin position="17"/>
        <end position="77"/>
    </location>
</feature>
<dbReference type="PRINTS" id="PR00455">
    <property type="entry name" value="HTHTETR"/>
</dbReference>
<name>A0ABU4HWB1_9ACTN</name>
<evidence type="ECO:0000256" key="5">
    <source>
        <dbReference type="PROSITE-ProRule" id="PRU00335"/>
    </source>
</evidence>
<dbReference type="SUPFAM" id="SSF48498">
    <property type="entry name" value="Tetracyclin repressor-like, C-terminal domain"/>
    <property type="match status" value="1"/>
</dbReference>
<dbReference type="Gene3D" id="1.10.357.10">
    <property type="entry name" value="Tetracycline Repressor, domain 2"/>
    <property type="match status" value="1"/>
</dbReference>
<dbReference type="PANTHER" id="PTHR30055:SF175">
    <property type="entry name" value="HTH-TYPE TRANSCRIPTIONAL REPRESSOR KSTR2"/>
    <property type="match status" value="1"/>
</dbReference>
<dbReference type="SUPFAM" id="SSF46689">
    <property type="entry name" value="Homeodomain-like"/>
    <property type="match status" value="1"/>
</dbReference>
<dbReference type="Pfam" id="PF00440">
    <property type="entry name" value="TetR_N"/>
    <property type="match status" value="1"/>
</dbReference>
<keyword evidence="4" id="KW-0804">Transcription</keyword>
<dbReference type="InterPro" id="IPR009057">
    <property type="entry name" value="Homeodomain-like_sf"/>
</dbReference>
<dbReference type="InterPro" id="IPR041490">
    <property type="entry name" value="KstR2_TetR_C"/>
</dbReference>
<dbReference type="PROSITE" id="PS50977">
    <property type="entry name" value="HTH_TETR_2"/>
    <property type="match status" value="1"/>
</dbReference>
<feature type="DNA-binding region" description="H-T-H motif" evidence="5">
    <location>
        <begin position="40"/>
        <end position="59"/>
    </location>
</feature>
<organism evidence="7 8">
    <name type="scientific">Conexibacter stalactiti</name>
    <dbReference type="NCBI Taxonomy" id="1940611"/>
    <lineage>
        <taxon>Bacteria</taxon>
        <taxon>Bacillati</taxon>
        <taxon>Actinomycetota</taxon>
        <taxon>Thermoleophilia</taxon>
        <taxon>Solirubrobacterales</taxon>
        <taxon>Conexibacteraceae</taxon>
        <taxon>Conexibacter</taxon>
    </lineage>
</organism>
<dbReference type="Gene3D" id="1.10.10.60">
    <property type="entry name" value="Homeodomain-like"/>
    <property type="match status" value="1"/>
</dbReference>
<evidence type="ECO:0000313" key="7">
    <source>
        <dbReference type="EMBL" id="MDW5597618.1"/>
    </source>
</evidence>
<dbReference type="Proteomes" id="UP001284601">
    <property type="component" value="Unassembled WGS sequence"/>
</dbReference>
<keyword evidence="8" id="KW-1185">Reference proteome</keyword>
<reference evidence="7 8" key="2">
    <citation type="submission" date="2023-10" db="EMBL/GenBank/DDBJ databases">
        <authorList>
            <person name="Han X.F."/>
        </authorList>
    </citation>
    <scope>NUCLEOTIDE SEQUENCE [LARGE SCALE GENOMIC DNA]</scope>
    <source>
        <strain evidence="7 8">KCTC 39840</strain>
    </source>
</reference>
<dbReference type="InterPro" id="IPR036271">
    <property type="entry name" value="Tet_transcr_reg_TetR-rel_C_sf"/>
</dbReference>
<dbReference type="RefSeq" id="WP_318600084.1">
    <property type="nucleotide sequence ID" value="NZ_JAWSTH010000096.1"/>
</dbReference>
<evidence type="ECO:0000256" key="4">
    <source>
        <dbReference type="ARBA" id="ARBA00023163"/>
    </source>
</evidence>
<keyword evidence="1" id="KW-0678">Repressor</keyword>
<keyword evidence="2" id="KW-0805">Transcription regulation</keyword>
<accession>A0ABU4HWB1</accession>
<sequence length="204" mass="22760">MASRTGPQASTPTAVSVALRERVLDEAAELFARKSYAGTTTEEIADAVGELRGTVYYHFENKQAILEAIQRRMTEELVRRLTEARNAGGTAAERVERMLAAFVDYALSRPSDFATSLEDLKYLEPKARRKAERRSDAVRLLLAEAIEDALAEAPRRNVDSGIAAVSILYALATMYRWYRPRGRLSRDEVIGQVTGLLLRGLIDR</sequence>
<dbReference type="InterPro" id="IPR050109">
    <property type="entry name" value="HTH-type_TetR-like_transc_reg"/>
</dbReference>